<comment type="caution">
    <text evidence="9">The sequence shown here is derived from an EMBL/GenBank/DDBJ whole genome shotgun (WGS) entry which is preliminary data.</text>
</comment>
<dbReference type="EMBL" id="CAJPWZ010000477">
    <property type="protein sequence ID" value="CAG2194427.1"/>
    <property type="molecule type" value="Genomic_DNA"/>
</dbReference>
<feature type="compositionally biased region" description="Basic and acidic residues" evidence="6">
    <location>
        <begin position="13"/>
        <end position="23"/>
    </location>
</feature>
<evidence type="ECO:0000256" key="5">
    <source>
        <dbReference type="PROSITE-ProRule" id="PRU00104"/>
    </source>
</evidence>
<dbReference type="Pfam" id="PF00561">
    <property type="entry name" value="Abhydrolase_1"/>
    <property type="match status" value="1"/>
</dbReference>
<dbReference type="Gene3D" id="3.30.2410.10">
    <property type="entry name" value="Hect, E3 ligase catalytic domain"/>
    <property type="match status" value="1"/>
</dbReference>
<feature type="transmembrane region" description="Helical" evidence="7">
    <location>
        <begin position="47"/>
        <end position="66"/>
    </location>
</feature>
<accession>A0A8S3QG13</accession>
<keyword evidence="7" id="KW-0812">Transmembrane</keyword>
<evidence type="ECO:0000256" key="7">
    <source>
        <dbReference type="SAM" id="Phobius"/>
    </source>
</evidence>
<evidence type="ECO:0000259" key="8">
    <source>
        <dbReference type="PROSITE" id="PS50237"/>
    </source>
</evidence>
<evidence type="ECO:0000256" key="1">
    <source>
        <dbReference type="ARBA" id="ARBA00000885"/>
    </source>
</evidence>
<dbReference type="SUPFAM" id="SSF53474">
    <property type="entry name" value="alpha/beta-Hydrolases"/>
    <property type="match status" value="1"/>
</dbReference>
<dbReference type="PANTHER" id="PTHR45700">
    <property type="entry name" value="UBIQUITIN-PROTEIN LIGASE E3C"/>
    <property type="match status" value="1"/>
</dbReference>
<evidence type="ECO:0000256" key="6">
    <source>
        <dbReference type="SAM" id="MobiDB-lite"/>
    </source>
</evidence>
<feature type="active site" description="Glycyl thioester intermediate" evidence="5">
    <location>
        <position position="1711"/>
    </location>
</feature>
<dbReference type="InterPro" id="IPR000073">
    <property type="entry name" value="AB_hydrolase_1"/>
</dbReference>
<dbReference type="Gene3D" id="3.40.50.1820">
    <property type="entry name" value="alpha/beta hydrolase"/>
    <property type="match status" value="1"/>
</dbReference>
<name>A0A8S3QG13_MYTED</name>
<evidence type="ECO:0000313" key="10">
    <source>
        <dbReference type="Proteomes" id="UP000683360"/>
    </source>
</evidence>
<dbReference type="Gene3D" id="3.90.1750.10">
    <property type="entry name" value="Hect, E3 ligase catalytic domains"/>
    <property type="match status" value="1"/>
</dbReference>
<protein>
    <recommendedName>
        <fullName evidence="2">HECT-type E3 ubiquitin transferase</fullName>
        <ecNumber evidence="2">2.3.2.26</ecNumber>
    </recommendedName>
</protein>
<dbReference type="InterPro" id="IPR000569">
    <property type="entry name" value="HECT_dom"/>
</dbReference>
<dbReference type="InterPro" id="IPR029058">
    <property type="entry name" value="AB_hydrolase_fold"/>
</dbReference>
<feature type="region of interest" description="Disordered" evidence="6">
    <location>
        <begin position="1"/>
        <end position="30"/>
    </location>
</feature>
<evidence type="ECO:0000256" key="2">
    <source>
        <dbReference type="ARBA" id="ARBA00012485"/>
    </source>
</evidence>
<dbReference type="InterPro" id="IPR035983">
    <property type="entry name" value="Hect_E3_ubiquitin_ligase"/>
</dbReference>
<dbReference type="Pfam" id="PF00632">
    <property type="entry name" value="HECT"/>
    <property type="match status" value="1"/>
</dbReference>
<keyword evidence="9" id="KW-0012">Acyltransferase</keyword>
<dbReference type="CDD" id="cd00078">
    <property type="entry name" value="HECTc"/>
    <property type="match status" value="1"/>
</dbReference>
<dbReference type="SMART" id="SM00119">
    <property type="entry name" value="HECTc"/>
    <property type="match status" value="1"/>
</dbReference>
<dbReference type="Gene3D" id="3.30.2160.10">
    <property type="entry name" value="Hect, E3 ligase catalytic domain"/>
    <property type="match status" value="1"/>
</dbReference>
<keyword evidence="4 5" id="KW-0833">Ubl conjugation pathway</keyword>
<dbReference type="OrthoDB" id="10249433at2759"/>
<proteinExistence type="predicted"/>
<dbReference type="EC" id="2.3.2.26" evidence="2"/>
<evidence type="ECO:0000313" key="9">
    <source>
        <dbReference type="EMBL" id="CAG2194427.1"/>
    </source>
</evidence>
<keyword evidence="3 9" id="KW-0808">Transferase</keyword>
<dbReference type="PROSITE" id="PS50237">
    <property type="entry name" value="HECT"/>
    <property type="match status" value="1"/>
</dbReference>
<keyword evidence="7" id="KW-0472">Membrane</keyword>
<dbReference type="PANTHER" id="PTHR45700:SF9">
    <property type="entry name" value="HECT-TYPE E3 UBIQUITIN TRANSFERASE"/>
    <property type="match status" value="1"/>
</dbReference>
<feature type="domain" description="HECT" evidence="8">
    <location>
        <begin position="1429"/>
        <end position="1743"/>
    </location>
</feature>
<sequence>MSNVRQRKTLNSEAKENKAKEQKNGSSKINKKETENKGFYRHILKRFLKQICGLLFFLYVIIPVFVKTNPWIHSKMVFLNMVRWPPFIDLTKPWEFGLKGARNFYLDVNEESRIGVWQILPNSSVEEGGDFDKLLGNGKKVILYLHGTTGTRGGWHRVQLLKLLASLDFHVVAFDYRGYGDSKGHPTEDGVVEDGYFMYKWIKERSKDSSVILWGHSLGTAITTKLARLLCIKNEDPDGVVLESPFNNIRDAAIRHPFTALFRFMPMFKEIFIDTIAENGIYFSSDEKLKSVPVRKLIKRLHSFISIRLFPPRPQDLPPMQKCSWWVPSATKVMALINAANNLSSPPLVPFYEFYNPTLDHLDLMAEYYTWQNPSSCAGFSFCQYPFILSITAKRTILQRDSEQQMIIMARSVVTDLEGIYCMVQSVVTDLESVVTDLEGIYCMVQSVVTDLESVVTDLEEGIYCMVQSVVTDLESVVTDLEVRYLLYGTVCCNDLEGIYCMFVVTDLEGIYCMVQSVVTDLESVVTDLEGIYCMVQSVVTDLEVRYLSVVQSVATDLEGIYCMVQSVVTDLEGISCMVQSVVTDLESVVTGLEGIYCMVQSVVTDFRSVYHCMAQSAVTDLESVVTDLEEGIYCMVQSVVTDLVRSDIYLESVVTDLEGIYCMVQSVVTDLEVSLFVTDLEGIYCMVQSVVTDLEVFKSVVTDLEGYLLYMVQSVVTDLEVRYLLYGTVCCYDLESVVTDLEGIYCMVQSVVTDLESVVTDLEGIYCMVQSVVTDLESVVTDLEVRYLVQSVVTDLEVIYCMVQSVVTDLESDLEVSIYCMVQSVVTDLEVSLLLLIYGYLVQSVVTDLEGIYCMVQSVVTDLKGIYCMVQSVVTDLEVRYLLYGTVVTDLEVRSSIYCMVQSVVTDLEGIYCMVQSVVTDLESVVTDLEGIVGILLLLEVRYLLMVQSVVTDLEGIYCMVQSVETDLESVLVIYCMVQSVVTDLEGIYCMVQSVVTDLESVVTDLEGIYCMVQSVVTDLEVSLFITDLEVSIYCMVQSVVTDLEVRYLLYGGLLFTDLESVTDLEGIYCMVQSVVTDLESVVTDLEVRYLFSMVQSVVTDLEVRYLWQSVVTDGLSKSVVTDLEVRCCMVQSVVTDLEVRYLLYMVQSVVTDLESVVTDLGNDIYCMVQSVVTDLESVVTDLEVRFSIYCMVQSVVTDLESVVTDLEGIYCMVQSVVTDLESVVTDLEGFIVWYSLIVTDLESVVTDLEVSIYCMVQSVVTDLEVKSVVTDLEGIYCMVQSVVTDLESVVTDLEGIYCMVQSVVTDLESVTGIYCMVQSVETDLESVVTDLEGIYCMVQSVVTDLESVVTDLEEGIYCMVQSVVTDLESVVTDLEGIYCMVQSVVTDLSIYCMVQSVVTDLESVVTDLEGIYCMVQSVVTDLEIAEKQHDLKKKLKVTFVGEPGLDMGGLTKEWFLLLLRQIFHSDYGMFTYDKKAGVHWFSSAQCETYQEFNLVGVLMGLAVYNSIILDIRFPACCYKKLLSPAVVPYNNPRAVVGVTPLTVNDLKTVQPVSQSEFGSVKTVELKPGGADISVTKANREEYVQLYVDWVLNRSIYPQFQAFYHGFHSVCASNALIMLRPQEVEMLVCGNPNLDMKELKKVTVYDGYSSNDPAIKNFWDILFSFPLDLQKKFLLFTTGSDRIPIGGMSEMQFKISRVSGSDLLPMAHTCFNQLVLPGYKSKKSLRQKLLTAIENAEGFGLEHILKLREVNHENLIVAAAVSDRWEINTVRTSLRLFDDTGISETQSSYVHQKE</sequence>
<evidence type="ECO:0000256" key="4">
    <source>
        <dbReference type="ARBA" id="ARBA00022786"/>
    </source>
</evidence>
<dbReference type="Proteomes" id="UP000683360">
    <property type="component" value="Unassembled WGS sequence"/>
</dbReference>
<reference evidence="9" key="1">
    <citation type="submission" date="2021-03" db="EMBL/GenBank/DDBJ databases">
        <authorList>
            <person name="Bekaert M."/>
        </authorList>
    </citation>
    <scope>NUCLEOTIDE SEQUENCE</scope>
</reference>
<dbReference type="GO" id="GO:0061630">
    <property type="term" value="F:ubiquitin protein ligase activity"/>
    <property type="evidence" value="ECO:0007669"/>
    <property type="project" value="UniProtKB-EC"/>
</dbReference>
<organism evidence="9 10">
    <name type="scientific">Mytilus edulis</name>
    <name type="common">Blue mussel</name>
    <dbReference type="NCBI Taxonomy" id="6550"/>
    <lineage>
        <taxon>Eukaryota</taxon>
        <taxon>Metazoa</taxon>
        <taxon>Spiralia</taxon>
        <taxon>Lophotrochozoa</taxon>
        <taxon>Mollusca</taxon>
        <taxon>Bivalvia</taxon>
        <taxon>Autobranchia</taxon>
        <taxon>Pteriomorphia</taxon>
        <taxon>Mytilida</taxon>
        <taxon>Mytiloidea</taxon>
        <taxon>Mytilidae</taxon>
        <taxon>Mytilinae</taxon>
        <taxon>Mytilus</taxon>
    </lineage>
</organism>
<evidence type="ECO:0000256" key="3">
    <source>
        <dbReference type="ARBA" id="ARBA00022679"/>
    </source>
</evidence>
<dbReference type="GO" id="GO:0000209">
    <property type="term" value="P:protein polyubiquitination"/>
    <property type="evidence" value="ECO:0007669"/>
    <property type="project" value="InterPro"/>
</dbReference>
<keyword evidence="10" id="KW-1185">Reference proteome</keyword>
<dbReference type="FunFam" id="3.30.2410.10:FF:000003">
    <property type="entry name" value="probable E3 ubiquitin-protein ligase HERC4 isoform X1"/>
    <property type="match status" value="1"/>
</dbReference>
<dbReference type="InterPro" id="IPR044611">
    <property type="entry name" value="E3A/B/C-like"/>
</dbReference>
<keyword evidence="7" id="KW-1133">Transmembrane helix</keyword>
<gene>
    <name evidence="9" type="ORF">MEDL_9396</name>
</gene>
<dbReference type="SUPFAM" id="SSF56204">
    <property type="entry name" value="Hect, E3 ligase catalytic domain"/>
    <property type="match status" value="1"/>
</dbReference>
<comment type="catalytic activity">
    <reaction evidence="1">
        <text>S-ubiquitinyl-[E2 ubiquitin-conjugating enzyme]-L-cysteine + [acceptor protein]-L-lysine = [E2 ubiquitin-conjugating enzyme]-L-cysteine + N(6)-ubiquitinyl-[acceptor protein]-L-lysine.</text>
        <dbReference type="EC" id="2.3.2.26"/>
    </reaction>
</comment>